<keyword evidence="1" id="KW-0732">Signal</keyword>
<dbReference type="Proteomes" id="UP000756132">
    <property type="component" value="Chromosome 1"/>
</dbReference>
<evidence type="ECO:0000313" key="3">
    <source>
        <dbReference type="EMBL" id="UJO12596.1"/>
    </source>
</evidence>
<keyword evidence="4" id="KW-1185">Reference proteome</keyword>
<reference evidence="3" key="3">
    <citation type="journal article" date="2022" name="Microb. Genom.">
        <title>A chromosome-scale genome assembly of the tomato pathogen Cladosporium fulvum reveals a compartmentalized genome architecture and the presence of a dispensable chromosome.</title>
        <authorList>
            <person name="Zaccaron A.Z."/>
            <person name="Chen L.H."/>
            <person name="Samaras A."/>
            <person name="Stergiopoulos I."/>
        </authorList>
    </citation>
    <scope>NUCLEOTIDE SEQUENCE</scope>
    <source>
        <strain evidence="3">Race5_Kim</strain>
    </source>
</reference>
<sequence length="215" mass="22722">MLATTLARLLAVATLVTASPIPRSVKPICAQNLVTIAPDTASCEGAAYPDECRTAPVAAPSIAKSFETFNLHSFGAQAAAVAIQLFESGDFKYNKNHFPAPGRSGQGTRNMQSPAFNEKYAEYLTSVPDSGISQAQFEAAKAEGAAAVLELVNTDRWSFGSAAWFIDTQCSDAVKQGLDAGTVAGFSTYITECVGTTLTDDRTAGWQKVVALGRW</sequence>
<gene>
    <name evidence="3" type="ORF">CLAFUR5_01079</name>
</gene>
<organism evidence="2">
    <name type="scientific">Passalora fulva</name>
    <name type="common">Tomato leaf mold</name>
    <name type="synonym">Cladosporium fulvum</name>
    <dbReference type="NCBI Taxonomy" id="5499"/>
    <lineage>
        <taxon>Eukaryota</taxon>
        <taxon>Fungi</taxon>
        <taxon>Dikarya</taxon>
        <taxon>Ascomycota</taxon>
        <taxon>Pezizomycotina</taxon>
        <taxon>Dothideomycetes</taxon>
        <taxon>Dothideomycetidae</taxon>
        <taxon>Mycosphaerellales</taxon>
        <taxon>Mycosphaerellaceae</taxon>
        <taxon>Fulvia</taxon>
    </lineage>
</organism>
<name>A0A1P8YXX2_PASFU</name>
<feature type="chain" id="PRO_5040671809" evidence="1">
    <location>
        <begin position="19"/>
        <end position="215"/>
    </location>
</feature>
<evidence type="ECO:0000256" key="1">
    <source>
        <dbReference type="SAM" id="SignalP"/>
    </source>
</evidence>
<dbReference type="EMBL" id="KX943195">
    <property type="protein sequence ID" value="AQA29366.1"/>
    <property type="molecule type" value="Genomic_DNA"/>
</dbReference>
<feature type="signal peptide" evidence="1">
    <location>
        <begin position="1"/>
        <end position="18"/>
    </location>
</feature>
<dbReference type="RefSeq" id="XP_047756962.1">
    <property type="nucleotide sequence ID" value="XM_047900227.1"/>
</dbReference>
<reference evidence="3" key="2">
    <citation type="submission" date="2021-12" db="EMBL/GenBank/DDBJ databases">
        <authorList>
            <person name="Zaccaron A."/>
            <person name="Stergiopoulos I."/>
        </authorList>
    </citation>
    <scope>NUCLEOTIDE SEQUENCE</scope>
    <source>
        <strain evidence="3">Race5_Kim</strain>
    </source>
</reference>
<protein>
    <submittedName>
        <fullName evidence="2">Uncharacterized protein</fullName>
    </submittedName>
</protein>
<accession>A0A1P8YXX2</accession>
<dbReference type="OMA" id="GSGPWFY"/>
<dbReference type="KEGG" id="ffu:CLAFUR5_01079"/>
<dbReference type="EMBL" id="CP090163">
    <property type="protein sequence ID" value="UJO12596.1"/>
    <property type="molecule type" value="Genomic_DNA"/>
</dbReference>
<dbReference type="OrthoDB" id="2349272at2759"/>
<evidence type="ECO:0000313" key="2">
    <source>
        <dbReference type="EMBL" id="AQA29366.1"/>
    </source>
</evidence>
<dbReference type="GeneID" id="71980957"/>
<reference evidence="2" key="1">
    <citation type="submission" date="2016-10" db="EMBL/GenBank/DDBJ databases">
        <title>Novel effectors identified in the apoplast of Cladosporium fulvum-infected tomato.</title>
        <authorList>
            <person name="Mesarich C.H."/>
            <person name="de Wit P.J.G.M."/>
        </authorList>
    </citation>
    <scope>NUCLEOTIDE SEQUENCE</scope>
    <source>
        <strain evidence="2">0WU</strain>
    </source>
</reference>
<proteinExistence type="predicted"/>
<evidence type="ECO:0000313" key="4">
    <source>
        <dbReference type="Proteomes" id="UP000756132"/>
    </source>
</evidence>
<dbReference type="AlphaFoldDB" id="A0A1P8YXX2"/>